<name>A0ABS8P6E7_9PSEU</name>
<organism evidence="1 2">
    <name type="scientific">Actinomycetospora endophytica</name>
    <dbReference type="NCBI Taxonomy" id="2291215"/>
    <lineage>
        <taxon>Bacteria</taxon>
        <taxon>Bacillati</taxon>
        <taxon>Actinomycetota</taxon>
        <taxon>Actinomycetes</taxon>
        <taxon>Pseudonocardiales</taxon>
        <taxon>Pseudonocardiaceae</taxon>
        <taxon>Actinomycetospora</taxon>
    </lineage>
</organism>
<dbReference type="InterPro" id="IPR029016">
    <property type="entry name" value="GAF-like_dom_sf"/>
</dbReference>
<dbReference type="SUPFAM" id="SSF55781">
    <property type="entry name" value="GAF domain-like"/>
    <property type="match status" value="1"/>
</dbReference>
<evidence type="ECO:0000313" key="1">
    <source>
        <dbReference type="EMBL" id="MCD2193603.1"/>
    </source>
</evidence>
<dbReference type="RefSeq" id="WP_230731904.1">
    <property type="nucleotide sequence ID" value="NZ_JAJNDB010000001.1"/>
</dbReference>
<keyword evidence="2" id="KW-1185">Reference proteome</keyword>
<proteinExistence type="predicted"/>
<reference evidence="1 2" key="1">
    <citation type="submission" date="2021-11" db="EMBL/GenBank/DDBJ databases">
        <title>Draft genome sequence of Actinomycetospora sp. SF1 isolated from the rhizosphere soil.</title>
        <authorList>
            <person name="Duangmal K."/>
            <person name="Chantavorakit T."/>
        </authorList>
    </citation>
    <scope>NUCLEOTIDE SEQUENCE [LARGE SCALE GENOMIC DNA]</scope>
    <source>
        <strain evidence="1 2">TBRC 5722</strain>
    </source>
</reference>
<protein>
    <submittedName>
        <fullName evidence="1">Uncharacterized protein</fullName>
    </submittedName>
</protein>
<dbReference type="Gene3D" id="3.30.450.40">
    <property type="match status" value="1"/>
</dbReference>
<evidence type="ECO:0000313" key="2">
    <source>
        <dbReference type="Proteomes" id="UP001199469"/>
    </source>
</evidence>
<dbReference type="Proteomes" id="UP001199469">
    <property type="component" value="Unassembled WGS sequence"/>
</dbReference>
<comment type="caution">
    <text evidence="1">The sequence shown here is derived from an EMBL/GenBank/DDBJ whole genome shotgun (WGS) entry which is preliminary data.</text>
</comment>
<gene>
    <name evidence="1" type="ORF">LQ327_09440</name>
</gene>
<dbReference type="EMBL" id="JAJNDB010000001">
    <property type="protein sequence ID" value="MCD2193603.1"/>
    <property type="molecule type" value="Genomic_DNA"/>
</dbReference>
<sequence>MGTDQAEAMALRCRRLRAQVKDSRALIARAHDLAEDHKRGAHVVRARAEANAERTINNWPAAHGLPSTAGGCTGDDVIGLVRDSARSLFDDCESVSLTLVEQLGDNRRRYLTAASTGTAGALDVAQYRLGEGPCIDAVELDMVAVVEANDLTAAQQRRIWPELARAAERLGMRSALSIAVPWTPWRVGVHPERRSLGAINFYGRQPHAFTQTETHAQLFGCWAGAIMSGAEPADMARLSL</sequence>
<accession>A0ABS8P6E7</accession>